<protein>
    <submittedName>
        <fullName evidence="1">Uncharacterized protein</fullName>
    </submittedName>
</protein>
<gene>
    <name evidence="1" type="ORF">GCM10010346_57990</name>
</gene>
<reference evidence="2" key="1">
    <citation type="journal article" date="2019" name="Int. J. Syst. Evol. Microbiol.">
        <title>The Global Catalogue of Microorganisms (GCM) 10K type strain sequencing project: providing services to taxonomists for standard genome sequencing and annotation.</title>
        <authorList>
            <consortium name="The Broad Institute Genomics Platform"/>
            <consortium name="The Broad Institute Genome Sequencing Center for Infectious Disease"/>
            <person name="Wu L."/>
            <person name="Ma J."/>
        </authorList>
    </citation>
    <scope>NUCLEOTIDE SEQUENCE [LARGE SCALE GENOMIC DNA]</scope>
    <source>
        <strain evidence="2">JCM 4737</strain>
    </source>
</reference>
<dbReference type="Proteomes" id="UP000599437">
    <property type="component" value="Unassembled WGS sequence"/>
</dbReference>
<keyword evidence="2" id="KW-1185">Reference proteome</keyword>
<dbReference type="EMBL" id="BMVO01000028">
    <property type="protein sequence ID" value="GHB26811.1"/>
    <property type="molecule type" value="Genomic_DNA"/>
</dbReference>
<evidence type="ECO:0000313" key="2">
    <source>
        <dbReference type="Proteomes" id="UP000599437"/>
    </source>
</evidence>
<name>A0ABQ3E5T0_9ACTN</name>
<dbReference type="RefSeq" id="WP_211362548.1">
    <property type="nucleotide sequence ID" value="NZ_BMVO01000028.1"/>
</dbReference>
<organism evidence="1 2">
    <name type="scientific">Streptomyces chryseus</name>
    <dbReference type="NCBI Taxonomy" id="68186"/>
    <lineage>
        <taxon>Bacteria</taxon>
        <taxon>Bacillati</taxon>
        <taxon>Actinomycetota</taxon>
        <taxon>Actinomycetes</taxon>
        <taxon>Kitasatosporales</taxon>
        <taxon>Streptomycetaceae</taxon>
        <taxon>Streptomyces</taxon>
    </lineage>
</organism>
<sequence length="64" mass="7097">MLALARVLLGQSRQVPALQLLQRHHGEGVPQHVRVAGQPHACRRARRFEAANISFRREAHGGLA</sequence>
<proteinExistence type="predicted"/>
<comment type="caution">
    <text evidence="1">The sequence shown here is derived from an EMBL/GenBank/DDBJ whole genome shotgun (WGS) entry which is preliminary data.</text>
</comment>
<evidence type="ECO:0000313" key="1">
    <source>
        <dbReference type="EMBL" id="GHB26811.1"/>
    </source>
</evidence>
<accession>A0ABQ3E5T0</accession>